<dbReference type="InterPro" id="IPR003741">
    <property type="entry name" value="LUD_dom"/>
</dbReference>
<proteinExistence type="inferred from homology"/>
<dbReference type="AlphaFoldDB" id="A0A554A0Q7"/>
<organism evidence="4 5">
    <name type="scientific">Alkalicoccobacillus porphyridii</name>
    <dbReference type="NCBI Taxonomy" id="2597270"/>
    <lineage>
        <taxon>Bacteria</taxon>
        <taxon>Bacillati</taxon>
        <taxon>Bacillota</taxon>
        <taxon>Bacilli</taxon>
        <taxon>Bacillales</taxon>
        <taxon>Bacillaceae</taxon>
        <taxon>Alkalicoccobacillus</taxon>
    </lineage>
</organism>
<accession>A0A554A0Q7</accession>
<dbReference type="InterPro" id="IPR022823">
    <property type="entry name" value="LutC"/>
</dbReference>
<evidence type="ECO:0000313" key="5">
    <source>
        <dbReference type="Proteomes" id="UP000318521"/>
    </source>
</evidence>
<feature type="region of interest" description="Disordered" evidence="2">
    <location>
        <begin position="18"/>
        <end position="40"/>
    </location>
</feature>
<dbReference type="EMBL" id="VLXZ01000003">
    <property type="protein sequence ID" value="TSB47275.1"/>
    <property type="molecule type" value="Genomic_DNA"/>
</dbReference>
<dbReference type="PANTHER" id="PTHR43682:SF1">
    <property type="entry name" value="LACTATE UTILIZATION PROTEIN C"/>
    <property type="match status" value="1"/>
</dbReference>
<feature type="compositionally biased region" description="Basic residues" evidence="2">
    <location>
        <begin position="20"/>
        <end position="34"/>
    </location>
</feature>
<dbReference type="PANTHER" id="PTHR43682">
    <property type="entry name" value="LACTATE UTILIZATION PROTEIN C"/>
    <property type="match status" value="1"/>
</dbReference>
<evidence type="ECO:0000256" key="2">
    <source>
        <dbReference type="SAM" id="MobiDB-lite"/>
    </source>
</evidence>
<dbReference type="RefSeq" id="WP_143847775.1">
    <property type="nucleotide sequence ID" value="NZ_VLXZ01000003.1"/>
</dbReference>
<dbReference type="Proteomes" id="UP000318521">
    <property type="component" value="Unassembled WGS sequence"/>
</dbReference>
<dbReference type="GO" id="GO:0006089">
    <property type="term" value="P:lactate metabolic process"/>
    <property type="evidence" value="ECO:0007669"/>
    <property type="project" value="UniProtKB-UniRule"/>
</dbReference>
<evidence type="ECO:0000313" key="4">
    <source>
        <dbReference type="EMBL" id="TSB47275.1"/>
    </source>
</evidence>
<dbReference type="HAMAP" id="MF_02104">
    <property type="entry name" value="LutC"/>
    <property type="match status" value="1"/>
</dbReference>
<name>A0A554A0Q7_9BACI</name>
<sequence>MTTTETNQETFLNEIAKNLGRPRKKEVTRPKWKKQPQWDVSANSSQDELVEQLKDRCLAIHTQVEMATLKTLPETLNKVLEQYEASSVIRWNDARFEEFGLESFFDKHHKNGHPVHIWDSEKEKENINFAEKADVGITFSDMTLAESATVTQLNNDGKGRSVSFLPKSYIAIIPKSTLVPRISQATRMLHHLVEEDQPFPSCVNFVSGPSNSADIEMNLVVGLHGPVRACYILVDDK</sequence>
<dbReference type="Pfam" id="PF02589">
    <property type="entry name" value="LUD_dom"/>
    <property type="match status" value="1"/>
</dbReference>
<comment type="similarity">
    <text evidence="1">Belongs to the LutC/YkgG family.</text>
</comment>
<comment type="function">
    <text evidence="1">Is involved in L-lactate degradation and allows cells to grow with lactate as the sole carbon source.</text>
</comment>
<reference evidence="4 5" key="1">
    <citation type="submission" date="2019-07" db="EMBL/GenBank/DDBJ databases">
        <authorList>
            <person name="Park Y.J."/>
            <person name="Jeong S.E."/>
            <person name="Jung H.S."/>
        </authorList>
    </citation>
    <scope>NUCLEOTIDE SEQUENCE [LARGE SCALE GENOMIC DNA]</scope>
    <source>
        <strain evidence="5">P16(2019)</strain>
    </source>
</reference>
<protein>
    <recommendedName>
        <fullName evidence="1">Lactate utilization protein C</fullName>
    </recommendedName>
</protein>
<dbReference type="InterPro" id="IPR037171">
    <property type="entry name" value="NagB/RpiA_transferase-like"/>
</dbReference>
<dbReference type="OrthoDB" id="9794157at2"/>
<dbReference type="SUPFAM" id="SSF100950">
    <property type="entry name" value="NagB/RpiA/CoA transferase-like"/>
    <property type="match status" value="1"/>
</dbReference>
<keyword evidence="5" id="KW-1185">Reference proteome</keyword>
<dbReference type="InterPro" id="IPR024185">
    <property type="entry name" value="FTHF_cligase-like_sf"/>
</dbReference>
<evidence type="ECO:0000259" key="3">
    <source>
        <dbReference type="Pfam" id="PF02589"/>
    </source>
</evidence>
<comment type="caution">
    <text evidence="4">The sequence shown here is derived from an EMBL/GenBank/DDBJ whole genome shotgun (WGS) entry which is preliminary data.</text>
</comment>
<gene>
    <name evidence="1" type="primary">lutC</name>
    <name evidence="4" type="ORF">FN960_05925</name>
</gene>
<dbReference type="Gene3D" id="3.40.50.10420">
    <property type="entry name" value="NagB/RpiA/CoA transferase-like"/>
    <property type="match status" value="1"/>
</dbReference>
<feature type="domain" description="LUD" evidence="3">
    <location>
        <begin position="50"/>
        <end position="234"/>
    </location>
</feature>
<evidence type="ECO:0000256" key="1">
    <source>
        <dbReference type="HAMAP-Rule" id="MF_02104"/>
    </source>
</evidence>